<organism evidence="1 2">
    <name type="scientific">Cytobacillus firmus</name>
    <name type="common">Bacillus firmus</name>
    <dbReference type="NCBI Taxonomy" id="1399"/>
    <lineage>
        <taxon>Bacteria</taxon>
        <taxon>Bacillati</taxon>
        <taxon>Bacillota</taxon>
        <taxon>Bacilli</taxon>
        <taxon>Bacillales</taxon>
        <taxon>Bacillaceae</taxon>
        <taxon>Cytobacillus</taxon>
    </lineage>
</organism>
<dbReference type="EMBL" id="VDEM01000152">
    <property type="protein sequence ID" value="KAF0821202.1"/>
    <property type="molecule type" value="Genomic_DNA"/>
</dbReference>
<gene>
    <name evidence="1" type="ORF">KIS1582_5093</name>
</gene>
<accession>A0A800MRS9</accession>
<protein>
    <submittedName>
        <fullName evidence="1">Uncharacterized protein</fullName>
    </submittedName>
</protein>
<sequence length="73" mass="8152">MSHNGKNLIVEFKTSTKGNTENPVILMIKATNSEEELDSSNSEEVKLNYEVVAYYTNKSLSFIKKGITILSPI</sequence>
<evidence type="ECO:0000313" key="2">
    <source>
        <dbReference type="Proteomes" id="UP000465778"/>
    </source>
</evidence>
<proteinExistence type="predicted"/>
<comment type="caution">
    <text evidence="1">The sequence shown here is derived from an EMBL/GenBank/DDBJ whole genome shotgun (WGS) entry which is preliminary data.</text>
</comment>
<reference evidence="1 2" key="1">
    <citation type="journal article" date="2020" name="G3 (Bethesda)">
        <title>Whole Genome Sequencing and Comparative Genomics of Two Nematicidal Bacillus Strains Reveals a Wide Range of Possible Virulence Factors.</title>
        <authorList>
            <person name="Susic N."/>
            <person name="Janezic S."/>
            <person name="Rupnik M."/>
            <person name="Geric Stare B."/>
        </authorList>
    </citation>
    <scope>NUCLEOTIDE SEQUENCE [LARGE SCALE GENOMIC DNA]</scope>
    <source>
        <strain evidence="1 2">I-1582</strain>
    </source>
</reference>
<evidence type="ECO:0000313" key="1">
    <source>
        <dbReference type="EMBL" id="KAF0821202.1"/>
    </source>
</evidence>
<dbReference type="Proteomes" id="UP000465778">
    <property type="component" value="Unassembled WGS sequence"/>
</dbReference>
<name>A0A800MRS9_CYTFI</name>
<dbReference type="AlphaFoldDB" id="A0A800MRS9"/>